<dbReference type="Pfam" id="PF23988">
    <property type="entry name" value="DUF7309"/>
    <property type="match status" value="1"/>
</dbReference>
<feature type="domain" description="DUF7309" evidence="2">
    <location>
        <begin position="10"/>
        <end position="178"/>
    </location>
</feature>
<dbReference type="RefSeq" id="WP_138003703.1">
    <property type="nucleotide sequence ID" value="NZ_QGQD01000086.1"/>
</dbReference>
<gene>
    <name evidence="3" type="ORF">DSM106044_04466</name>
</gene>
<dbReference type="EMBL" id="QGQD01000086">
    <property type="protein sequence ID" value="TLC98715.1"/>
    <property type="molecule type" value="Genomic_DNA"/>
</dbReference>
<proteinExistence type="predicted"/>
<keyword evidence="4" id="KW-1185">Reference proteome</keyword>
<sequence>MRKEASITLWKELYQVALELKALEPWKYFWDCDLVSIELQESGEDVFCSIMGSGGNYYGVGVYEGVEGLEDFEMLTSMEKLGLPFEYVMFEQSSLSCCFGDREDVPPEQKKLIRELGYKFRDKGEWLYFESFKKRYAPYIPDEREVKVLLETFKGLIMVFVSVVYRGLKVDFEHGEMVRRVYNKERDEWQNFAIPYPKIQKNFPKVTFRDDTVKKRLKGLKKSNTELVIDIAYMNTRVQEIGHDRPVNPLLFIALDGNSGTIIELDYLQMDTNEIDKILQFFILYVEKNGLMKVIRARNPWVLAALKDICKYCEIRLEQDSLYELDDMLHEIKSSVIP</sequence>
<evidence type="ECO:0000259" key="1">
    <source>
        <dbReference type="Pfam" id="PF22007"/>
    </source>
</evidence>
<dbReference type="InterPro" id="IPR055733">
    <property type="entry name" value="DUF7309"/>
</dbReference>
<dbReference type="Pfam" id="PF22007">
    <property type="entry name" value="DUF6930"/>
    <property type="match status" value="1"/>
</dbReference>
<dbReference type="Proteomes" id="UP000306509">
    <property type="component" value="Unassembled WGS sequence"/>
</dbReference>
<dbReference type="STRING" id="180332.GCA_000797495_00441"/>
<accession>A0A4U8QA49</accession>
<evidence type="ECO:0000313" key="4">
    <source>
        <dbReference type="Proteomes" id="UP000306509"/>
    </source>
</evidence>
<dbReference type="AlphaFoldDB" id="A0A4U8QA49"/>
<feature type="domain" description="DUF6930" evidence="1">
    <location>
        <begin position="215"/>
        <end position="332"/>
    </location>
</feature>
<evidence type="ECO:0000313" key="3">
    <source>
        <dbReference type="EMBL" id="TLC98715.1"/>
    </source>
</evidence>
<protein>
    <submittedName>
        <fullName evidence="3">Uncharacterized protein</fullName>
    </submittedName>
</protein>
<evidence type="ECO:0000259" key="2">
    <source>
        <dbReference type="Pfam" id="PF23988"/>
    </source>
</evidence>
<comment type="caution">
    <text evidence="3">The sequence shown here is derived from an EMBL/GenBank/DDBJ whole genome shotgun (WGS) entry which is preliminary data.</text>
</comment>
<organism evidence="3 4">
    <name type="scientific">Robinsoniella peoriensis</name>
    <dbReference type="NCBI Taxonomy" id="180332"/>
    <lineage>
        <taxon>Bacteria</taxon>
        <taxon>Bacillati</taxon>
        <taxon>Bacillota</taxon>
        <taxon>Clostridia</taxon>
        <taxon>Lachnospirales</taxon>
        <taxon>Lachnospiraceae</taxon>
        <taxon>Robinsoniella</taxon>
    </lineage>
</organism>
<name>A0A4U8QA49_9FIRM</name>
<reference evidence="3 4" key="1">
    <citation type="journal article" date="2019" name="Anaerobe">
        <title>Detection of Robinsoniella peoriensis in multiple bone samples of a trauma patient.</title>
        <authorList>
            <person name="Schrottner P."/>
            <person name="Hartwich K."/>
            <person name="Bunk B."/>
            <person name="Schober I."/>
            <person name="Helbig S."/>
            <person name="Rudolph W.W."/>
            <person name="Gunzer F."/>
        </authorList>
    </citation>
    <scope>NUCLEOTIDE SEQUENCE [LARGE SCALE GENOMIC DNA]</scope>
    <source>
        <strain evidence="3 4">DSM 106044</strain>
    </source>
</reference>
<dbReference type="InterPro" id="IPR054216">
    <property type="entry name" value="DUF6930"/>
</dbReference>